<protein>
    <submittedName>
        <fullName evidence="1">Uncharacterized protein</fullName>
    </submittedName>
</protein>
<name>E1Y847_9BACT</name>
<organism evidence="1">
    <name type="scientific">uncultured Desulfobacterium sp</name>
    <dbReference type="NCBI Taxonomy" id="201089"/>
    <lineage>
        <taxon>Bacteria</taxon>
        <taxon>Pseudomonadati</taxon>
        <taxon>Thermodesulfobacteriota</taxon>
        <taxon>Desulfobacteria</taxon>
        <taxon>Desulfobacterales</taxon>
        <taxon>Desulfobacteriaceae</taxon>
        <taxon>Desulfobacterium</taxon>
        <taxon>environmental samples</taxon>
    </lineage>
</organism>
<dbReference type="EMBL" id="FR695864">
    <property type="protein sequence ID" value="CBX26741.1"/>
    <property type="molecule type" value="Genomic_DNA"/>
</dbReference>
<reference evidence="1" key="1">
    <citation type="journal article" date="2011" name="Environ. Microbiol.">
        <title>Genomic insights into the metabolic potential of the polycyclic aromatic hydrocarbon degrading sulfate-reducing Deltaproteobacterium N47.</title>
        <authorList>
            <person name="Bergmann F."/>
            <person name="Selesi D."/>
            <person name="Weinmaier T."/>
            <person name="Tischler P."/>
            <person name="Rattei T."/>
            <person name="Meckenstock R.U."/>
        </authorList>
    </citation>
    <scope>NUCLEOTIDE SEQUENCE</scope>
</reference>
<evidence type="ECO:0000313" key="1">
    <source>
        <dbReference type="EMBL" id="CBX26741.1"/>
    </source>
</evidence>
<dbReference type="AlphaFoldDB" id="E1Y847"/>
<accession>E1Y847</accession>
<gene>
    <name evidence="1" type="ORF">N47_A07700</name>
</gene>
<proteinExistence type="predicted"/>
<sequence>MAKLKTVFKSIKDVCFGKDTYIGIITNKRLKRGRRNNEKMLHEVGSGYSDYNDFGFGGMCSNLEGAAHETGRDQSCIV</sequence>